<dbReference type="EMBL" id="CAJOBC010082986">
    <property type="protein sequence ID" value="CAF4295167.1"/>
    <property type="molecule type" value="Genomic_DNA"/>
</dbReference>
<dbReference type="InterPro" id="IPR036875">
    <property type="entry name" value="Znf_CCHC_sf"/>
</dbReference>
<evidence type="ECO:0000313" key="6">
    <source>
        <dbReference type="EMBL" id="CAF4295167.1"/>
    </source>
</evidence>
<dbReference type="PANTHER" id="PTHR33223:SF6">
    <property type="entry name" value="CCHC-TYPE DOMAIN-CONTAINING PROTEIN"/>
    <property type="match status" value="1"/>
</dbReference>
<keyword evidence="1" id="KW-0479">Metal-binding</keyword>
<dbReference type="Proteomes" id="UP000663829">
    <property type="component" value="Unassembled WGS sequence"/>
</dbReference>
<evidence type="ECO:0000313" key="7">
    <source>
        <dbReference type="Proteomes" id="UP000663829"/>
    </source>
</evidence>
<evidence type="ECO:0000256" key="2">
    <source>
        <dbReference type="SAM" id="Coils"/>
    </source>
</evidence>
<evidence type="ECO:0000256" key="3">
    <source>
        <dbReference type="SAM" id="MobiDB-lite"/>
    </source>
</evidence>
<protein>
    <recommendedName>
        <fullName evidence="4">CCHC-type domain-containing protein</fullName>
    </recommendedName>
</protein>
<comment type="caution">
    <text evidence="5">The sequence shown here is derived from an EMBL/GenBank/DDBJ whole genome shotgun (WGS) entry which is preliminary data.</text>
</comment>
<dbReference type="OrthoDB" id="10037266at2759"/>
<keyword evidence="7" id="KW-1185">Reference proteome</keyword>
<evidence type="ECO:0000313" key="5">
    <source>
        <dbReference type="EMBL" id="CAF1401420.1"/>
    </source>
</evidence>
<dbReference type="AlphaFoldDB" id="A0A815L4T0"/>
<feature type="domain" description="CCHC-type" evidence="4">
    <location>
        <begin position="365"/>
        <end position="380"/>
    </location>
</feature>
<name>A0A815L4T0_9BILA</name>
<dbReference type="SMART" id="SM00343">
    <property type="entry name" value="ZnF_C2HC"/>
    <property type="match status" value="1"/>
</dbReference>
<sequence length="386" mass="45214">MKQHSELQCLERKMKNQELKFEQALKNQELKFEQALKNQEQLFDQKLQAMDDLDTRRTTAQERAQFHLQQQQKQDERLHKHDMAVFQNLAALKNIIDPFSGSDTQDVEQWLDSCVRCLDLVRVEEKDRQHYLPMFLSGDAKKCEFRSAFIRVFKATDQRLKIHQQLCNRQQGPTETVQSYYISKISLCTKYNERMPADEALIYLIEGLRATIRQKLLNPKTLDDLLQQAKRAESDLIELQTTTITTTDETVSALNYQGSKNSSNTNSAFGQRCNNYDRRDDIRQTTGAPNDSFQCPPSDYYRQQPTASSVPNTNQHYFGNYSRARRPFDQPAYFNNNSQQPQKRPAPTQWRTNYASYRPSSSEGCYICGKMDHYCRDCPQRYHHLN</sequence>
<dbReference type="GO" id="GO:0003676">
    <property type="term" value="F:nucleic acid binding"/>
    <property type="evidence" value="ECO:0007669"/>
    <property type="project" value="InterPro"/>
</dbReference>
<feature type="region of interest" description="Disordered" evidence="3">
    <location>
        <begin position="281"/>
        <end position="312"/>
    </location>
</feature>
<feature type="compositionally biased region" description="Polar residues" evidence="3">
    <location>
        <begin position="284"/>
        <end position="312"/>
    </location>
</feature>
<dbReference type="Proteomes" id="UP000681722">
    <property type="component" value="Unassembled WGS sequence"/>
</dbReference>
<gene>
    <name evidence="5" type="ORF">GPM918_LOCUS33282</name>
    <name evidence="6" type="ORF">SRO942_LOCUS33963</name>
</gene>
<evidence type="ECO:0000256" key="1">
    <source>
        <dbReference type="PROSITE-ProRule" id="PRU00047"/>
    </source>
</evidence>
<dbReference type="EMBL" id="CAJNOQ010017566">
    <property type="protein sequence ID" value="CAF1401420.1"/>
    <property type="molecule type" value="Genomic_DNA"/>
</dbReference>
<feature type="region of interest" description="Disordered" evidence="3">
    <location>
        <begin position="328"/>
        <end position="349"/>
    </location>
</feature>
<keyword evidence="1" id="KW-0863">Zinc-finger</keyword>
<feature type="coiled-coil region" evidence="2">
    <location>
        <begin position="7"/>
        <end position="45"/>
    </location>
</feature>
<accession>A0A815L4T0</accession>
<dbReference type="GO" id="GO:0008270">
    <property type="term" value="F:zinc ion binding"/>
    <property type="evidence" value="ECO:0007669"/>
    <property type="project" value="UniProtKB-KW"/>
</dbReference>
<feature type="compositionally biased region" description="Polar residues" evidence="3">
    <location>
        <begin position="333"/>
        <end position="342"/>
    </location>
</feature>
<proteinExistence type="predicted"/>
<keyword evidence="1" id="KW-0862">Zinc</keyword>
<keyword evidence="2" id="KW-0175">Coiled coil</keyword>
<dbReference type="PROSITE" id="PS50158">
    <property type="entry name" value="ZF_CCHC"/>
    <property type="match status" value="1"/>
</dbReference>
<dbReference type="SUPFAM" id="SSF57756">
    <property type="entry name" value="Retrovirus zinc finger-like domains"/>
    <property type="match status" value="1"/>
</dbReference>
<reference evidence="5" key="1">
    <citation type="submission" date="2021-02" db="EMBL/GenBank/DDBJ databases">
        <authorList>
            <person name="Nowell W R."/>
        </authorList>
    </citation>
    <scope>NUCLEOTIDE SEQUENCE</scope>
</reference>
<dbReference type="InterPro" id="IPR001878">
    <property type="entry name" value="Znf_CCHC"/>
</dbReference>
<organism evidence="5 7">
    <name type="scientific">Didymodactylos carnosus</name>
    <dbReference type="NCBI Taxonomy" id="1234261"/>
    <lineage>
        <taxon>Eukaryota</taxon>
        <taxon>Metazoa</taxon>
        <taxon>Spiralia</taxon>
        <taxon>Gnathifera</taxon>
        <taxon>Rotifera</taxon>
        <taxon>Eurotatoria</taxon>
        <taxon>Bdelloidea</taxon>
        <taxon>Philodinida</taxon>
        <taxon>Philodinidae</taxon>
        <taxon>Didymodactylos</taxon>
    </lineage>
</organism>
<dbReference type="PANTHER" id="PTHR33223">
    <property type="entry name" value="CCHC-TYPE DOMAIN-CONTAINING PROTEIN"/>
    <property type="match status" value="1"/>
</dbReference>
<dbReference type="Gene3D" id="4.10.60.10">
    <property type="entry name" value="Zinc finger, CCHC-type"/>
    <property type="match status" value="1"/>
</dbReference>
<evidence type="ECO:0000259" key="4">
    <source>
        <dbReference type="PROSITE" id="PS50158"/>
    </source>
</evidence>